<evidence type="ECO:0000256" key="6">
    <source>
        <dbReference type="ARBA" id="ARBA00022737"/>
    </source>
</evidence>
<dbReference type="InterPro" id="IPR008930">
    <property type="entry name" value="Terpenoid_cyclase/PrenylTrfase"/>
</dbReference>
<dbReference type="PANTHER" id="PTHR11774:SF4">
    <property type="entry name" value="GERANYLGERANYL TRANSFERASE TYPE-1 SUBUNIT BETA"/>
    <property type="match status" value="1"/>
</dbReference>
<evidence type="ECO:0000313" key="10">
    <source>
        <dbReference type="Proteomes" id="UP000812966"/>
    </source>
</evidence>
<proteinExistence type="inferred from homology"/>
<keyword evidence="3" id="KW-0637">Prenyltransferase</keyword>
<organism evidence="9 10">
    <name type="scientific">Filobasidium floriforme</name>
    <dbReference type="NCBI Taxonomy" id="5210"/>
    <lineage>
        <taxon>Eukaryota</taxon>
        <taxon>Fungi</taxon>
        <taxon>Dikarya</taxon>
        <taxon>Basidiomycota</taxon>
        <taxon>Agaricomycotina</taxon>
        <taxon>Tremellomycetes</taxon>
        <taxon>Filobasidiales</taxon>
        <taxon>Filobasidiaceae</taxon>
        <taxon>Filobasidium</taxon>
    </lineage>
</organism>
<dbReference type="AlphaFoldDB" id="A0A8K0NQT9"/>
<evidence type="ECO:0000256" key="1">
    <source>
        <dbReference type="ARBA" id="ARBA00001947"/>
    </source>
</evidence>
<sequence length="385" mass="42086">MQSTSSRQSTFKRNAHVAYFRRCLQAMPSKATEGDGNRMTLGYFCVGGLDLLGYFEDVLEGGEDEAKRKTRDSWIEWVWEMQDPNGGFRGSSYMNTDKAGPSTSAATPSNPAHLPSTYTAILILGILRADLSRLNRRGLWEFVNSCQEPDGSYATLPLSATPHRPKPSFESDARMVYCASVIRDWIRFSGLELSEQERRADEVAVEKTRKWIAACQTWEGGFGGRPGLEAQGGTTYCCVTAASLLGSTSFDSESASRWLSQRQVSDGEGGFQGRPGKDEDVCYSFWCGAAMRVLTGQSMFDVSANSQALLGAQSPIGGFGKAAGEFPDPFHSYLALAALAMNEETLINESESGSGSMILDLQPLDPVWNVTRNTRAYLESALARL</sequence>
<comment type="caution">
    <text evidence="9">The sequence shown here is derived from an EMBL/GenBank/DDBJ whole genome shotgun (WGS) entry which is preliminary data.</text>
</comment>
<dbReference type="GO" id="GO:0046872">
    <property type="term" value="F:metal ion binding"/>
    <property type="evidence" value="ECO:0007669"/>
    <property type="project" value="UniProtKB-KW"/>
</dbReference>
<gene>
    <name evidence="9" type="ORF">FFLO_03496</name>
</gene>
<evidence type="ECO:0000256" key="7">
    <source>
        <dbReference type="ARBA" id="ARBA00022833"/>
    </source>
</evidence>
<evidence type="ECO:0000313" key="9">
    <source>
        <dbReference type="EMBL" id="KAG7539620.1"/>
    </source>
</evidence>
<dbReference type="Proteomes" id="UP000812966">
    <property type="component" value="Unassembled WGS sequence"/>
</dbReference>
<comment type="cofactor">
    <cofactor evidence="1">
        <name>Zn(2+)</name>
        <dbReference type="ChEBI" id="CHEBI:29105"/>
    </cofactor>
</comment>
<evidence type="ECO:0000256" key="2">
    <source>
        <dbReference type="ARBA" id="ARBA00010497"/>
    </source>
</evidence>
<evidence type="ECO:0000256" key="5">
    <source>
        <dbReference type="ARBA" id="ARBA00022723"/>
    </source>
</evidence>
<dbReference type="SUPFAM" id="SSF48239">
    <property type="entry name" value="Terpenoid cyclases/Protein prenyltransferases"/>
    <property type="match status" value="1"/>
</dbReference>
<dbReference type="GO" id="GO:0005953">
    <property type="term" value="C:CAAX-protein geranylgeranyltransferase complex"/>
    <property type="evidence" value="ECO:0007669"/>
    <property type="project" value="TreeGrafter"/>
</dbReference>
<dbReference type="EMBL" id="JABELV010000064">
    <property type="protein sequence ID" value="KAG7539620.1"/>
    <property type="molecule type" value="Genomic_DNA"/>
</dbReference>
<reference evidence="9" key="1">
    <citation type="submission" date="2020-04" db="EMBL/GenBank/DDBJ databases">
        <title>Analysis of mating type loci in Filobasidium floriforme.</title>
        <authorList>
            <person name="Nowrousian M."/>
        </authorList>
    </citation>
    <scope>NUCLEOTIDE SEQUENCE</scope>
    <source>
        <strain evidence="9">CBS 6242</strain>
    </source>
</reference>
<dbReference type="Gene3D" id="1.50.10.20">
    <property type="match status" value="1"/>
</dbReference>
<comment type="similarity">
    <text evidence="2">Belongs to the protein prenyltransferase subunit beta family.</text>
</comment>
<keyword evidence="4" id="KW-0808">Transferase</keyword>
<protein>
    <recommendedName>
        <fullName evidence="8">Prenyltransferase alpha-alpha toroid domain-containing protein</fullName>
    </recommendedName>
</protein>
<evidence type="ECO:0000256" key="3">
    <source>
        <dbReference type="ARBA" id="ARBA00022602"/>
    </source>
</evidence>
<dbReference type="GO" id="GO:0004662">
    <property type="term" value="F:CAAX-protein geranylgeranyltransferase activity"/>
    <property type="evidence" value="ECO:0007669"/>
    <property type="project" value="TreeGrafter"/>
</dbReference>
<keyword evidence="5" id="KW-0479">Metal-binding</keyword>
<keyword evidence="10" id="KW-1185">Reference proteome</keyword>
<accession>A0A8K0NQT9</accession>
<evidence type="ECO:0000259" key="8">
    <source>
        <dbReference type="Pfam" id="PF00432"/>
    </source>
</evidence>
<name>A0A8K0NQT9_9TREE</name>
<dbReference type="InterPro" id="IPR045089">
    <property type="entry name" value="PGGT1B-like"/>
</dbReference>
<dbReference type="PANTHER" id="PTHR11774">
    <property type="entry name" value="GERANYLGERANYL TRANSFERASE TYPE BETA SUBUNIT"/>
    <property type="match status" value="1"/>
</dbReference>
<keyword evidence="6" id="KW-0677">Repeat</keyword>
<dbReference type="InterPro" id="IPR001330">
    <property type="entry name" value="Prenyltrans"/>
</dbReference>
<feature type="domain" description="Prenyltransferase alpha-alpha toroid" evidence="8">
    <location>
        <begin position="11"/>
        <end position="370"/>
    </location>
</feature>
<evidence type="ECO:0000256" key="4">
    <source>
        <dbReference type="ARBA" id="ARBA00022679"/>
    </source>
</evidence>
<keyword evidence="7" id="KW-0862">Zinc</keyword>
<dbReference type="Pfam" id="PF00432">
    <property type="entry name" value="Prenyltrans"/>
    <property type="match status" value="1"/>
</dbReference>